<dbReference type="Proteomes" id="UP000245956">
    <property type="component" value="Unassembled WGS sequence"/>
</dbReference>
<feature type="region of interest" description="Disordered" evidence="1">
    <location>
        <begin position="203"/>
        <end position="225"/>
    </location>
</feature>
<reference evidence="3" key="1">
    <citation type="submission" date="2015-05" db="EMBL/GenBank/DDBJ databases">
        <authorList>
            <person name="Wang D.B."/>
            <person name="Wang M."/>
        </authorList>
    </citation>
    <scope>NUCLEOTIDE SEQUENCE</scope>
    <source>
        <strain evidence="3">36-1</strain>
    </source>
</reference>
<keyword evidence="5" id="KW-1185">Reference proteome</keyword>
<dbReference type="Proteomes" id="UP001287286">
    <property type="component" value="Unassembled WGS sequence"/>
</dbReference>
<reference evidence="2" key="3">
    <citation type="submission" date="2023-11" db="EMBL/GenBank/DDBJ databases">
        <authorList>
            <person name="Beijen E."/>
            <person name="Ohm R.A."/>
        </authorList>
    </citation>
    <scope>NUCLEOTIDE SEQUENCE</scope>
    <source>
        <strain evidence="2">CBS 150709</strain>
    </source>
</reference>
<reference evidence="2 5" key="4">
    <citation type="journal article" date="2024" name="Microbiol. Resour. Announc.">
        <title>Genome annotations for the ascomycete fungi Trichoderma harzianum, Trichoderma aggressivum, and Purpureocillium lilacinum.</title>
        <authorList>
            <person name="Beijen E.P.W."/>
            <person name="Ohm R.A."/>
        </authorList>
    </citation>
    <scope>NUCLEOTIDE SEQUENCE [LARGE SCALE GENOMIC DNA]</scope>
    <source>
        <strain evidence="2 5">CBS 150709</strain>
    </source>
</reference>
<evidence type="ECO:0000313" key="4">
    <source>
        <dbReference type="Proteomes" id="UP000245956"/>
    </source>
</evidence>
<evidence type="ECO:0000313" key="2">
    <source>
        <dbReference type="EMBL" id="KAK4095062.1"/>
    </source>
</evidence>
<proteinExistence type="predicted"/>
<dbReference type="EMBL" id="JAWRVI010000002">
    <property type="protein sequence ID" value="KAK4095062.1"/>
    <property type="molecule type" value="Genomic_DNA"/>
</dbReference>
<evidence type="ECO:0000313" key="3">
    <source>
        <dbReference type="EMBL" id="PWI74027.1"/>
    </source>
</evidence>
<gene>
    <name evidence="3" type="ORF">PCL_09303</name>
    <name evidence="2" type="ORF">Purlil1_758</name>
</gene>
<dbReference type="EMBL" id="LCWV01000004">
    <property type="protein sequence ID" value="PWI74027.1"/>
    <property type="molecule type" value="Genomic_DNA"/>
</dbReference>
<sequence>MDPPGRLSDSPPKSEGNRHGTAQQVEQVGQSSHAAKRVMNWALCQAQIGGSFQRHAALGSTSTSGALQCVAWPGSPDPAGRVSSSGVVNGWTQWGAMLRLPTARPPAPATTTCPPPSPPPAVHWRTAEGPPSIITSSDQPVSARGNNKGAQVPHSDAHLVQVGAAIIQGWLWGCFGKGGGGMIHCKRGLSAKATLCHDDDGDGADDGPWSPSALEPSSHGGGGTVVCGRPRACPEILSDPRPLPLPLLLD</sequence>
<name>A0A2U3EHN1_PURLI</name>
<evidence type="ECO:0000256" key="1">
    <source>
        <dbReference type="SAM" id="MobiDB-lite"/>
    </source>
</evidence>
<organism evidence="3 4">
    <name type="scientific">Purpureocillium lilacinum</name>
    <name type="common">Paecilomyces lilacinus</name>
    <dbReference type="NCBI Taxonomy" id="33203"/>
    <lineage>
        <taxon>Eukaryota</taxon>
        <taxon>Fungi</taxon>
        <taxon>Dikarya</taxon>
        <taxon>Ascomycota</taxon>
        <taxon>Pezizomycotina</taxon>
        <taxon>Sordariomycetes</taxon>
        <taxon>Hypocreomycetidae</taxon>
        <taxon>Hypocreales</taxon>
        <taxon>Ophiocordycipitaceae</taxon>
        <taxon>Purpureocillium</taxon>
    </lineage>
</organism>
<protein>
    <submittedName>
        <fullName evidence="3">Uncharacterized protein</fullName>
    </submittedName>
</protein>
<evidence type="ECO:0000313" key="5">
    <source>
        <dbReference type="Proteomes" id="UP001287286"/>
    </source>
</evidence>
<reference evidence="3 4" key="2">
    <citation type="journal article" date="2016" name="Front. Microbiol.">
        <title>Genome and transcriptome sequences reveal the specific parasitism of the nematophagous Purpureocillium lilacinum 36-1.</title>
        <authorList>
            <person name="Xie J."/>
            <person name="Li S."/>
            <person name="Mo C."/>
            <person name="Xiao X."/>
            <person name="Peng D."/>
            <person name="Wang G."/>
            <person name="Xiao Y."/>
        </authorList>
    </citation>
    <scope>NUCLEOTIDE SEQUENCE [LARGE SCALE GENOMIC DNA]</scope>
    <source>
        <strain evidence="3 4">36-1</strain>
    </source>
</reference>
<dbReference type="AlphaFoldDB" id="A0A2U3EHN1"/>
<feature type="compositionally biased region" description="Polar residues" evidence="1">
    <location>
        <begin position="20"/>
        <end position="33"/>
    </location>
</feature>
<feature type="region of interest" description="Disordered" evidence="1">
    <location>
        <begin position="1"/>
        <end position="33"/>
    </location>
</feature>
<accession>A0A2U3EHN1</accession>
<comment type="caution">
    <text evidence="3">The sequence shown here is derived from an EMBL/GenBank/DDBJ whole genome shotgun (WGS) entry which is preliminary data.</text>
</comment>